<evidence type="ECO:0000256" key="10">
    <source>
        <dbReference type="ARBA" id="ARBA00044881"/>
    </source>
</evidence>
<evidence type="ECO:0000256" key="20">
    <source>
        <dbReference type="ARBA" id="ARBA00044924"/>
    </source>
</evidence>
<feature type="transmembrane region" description="Helical" evidence="25">
    <location>
        <begin position="270"/>
        <end position="288"/>
    </location>
</feature>
<evidence type="ECO:0000256" key="4">
    <source>
        <dbReference type="ARBA" id="ARBA00022692"/>
    </source>
</evidence>
<proteinExistence type="inferred from homology"/>
<keyword evidence="3" id="KW-0813">Transport</keyword>
<comment type="subunit">
    <text evidence="24">Homodimer. Interacts with lysosomal protein GLMP (via lumenal domain); the interaction starts while both proteins are still in the endoplasmic reticulum and is required for stabilization of MFSD1 in lysosomes but has no direct effect on its targeting to lysosomes or transporter activity.</text>
</comment>
<feature type="domain" description="Major facilitator superfamily (MFS) profile" evidence="26">
    <location>
        <begin position="25"/>
        <end position="414"/>
    </location>
</feature>
<comment type="catalytic activity">
    <reaction evidence="11">
        <text>L-alpha-aminoacyl-L-histidine(out) = L-alpha-aminoacyl-L-histidine(in)</text>
        <dbReference type="Rhea" id="RHEA:79375"/>
        <dbReference type="ChEBI" id="CHEBI:229967"/>
    </reaction>
</comment>
<evidence type="ECO:0000256" key="19">
    <source>
        <dbReference type="ARBA" id="ARBA00044919"/>
    </source>
</evidence>
<evidence type="ECO:0000256" key="21">
    <source>
        <dbReference type="ARBA" id="ARBA00044985"/>
    </source>
</evidence>
<evidence type="ECO:0000313" key="28">
    <source>
        <dbReference type="Proteomes" id="UP000193228"/>
    </source>
</evidence>
<dbReference type="EMBL" id="FXAT01000001">
    <property type="protein sequence ID" value="SMG07276.1"/>
    <property type="molecule type" value="Genomic_DNA"/>
</dbReference>
<comment type="catalytic activity">
    <reaction evidence="15">
        <text>L-arginyl-L-alpha-amino acid(out) = L-arginyl-L-alpha-amino acid(in)</text>
        <dbReference type="Rhea" id="RHEA:79371"/>
        <dbReference type="ChEBI" id="CHEBI:84315"/>
    </reaction>
</comment>
<evidence type="ECO:0000256" key="5">
    <source>
        <dbReference type="ARBA" id="ARBA00022989"/>
    </source>
</evidence>
<feature type="transmembrane region" description="Helical" evidence="25">
    <location>
        <begin position="395"/>
        <end position="413"/>
    </location>
</feature>
<dbReference type="PROSITE" id="PS50850">
    <property type="entry name" value="MFS"/>
    <property type="match status" value="1"/>
</dbReference>
<dbReference type="CDD" id="cd06174">
    <property type="entry name" value="MFS"/>
    <property type="match status" value="1"/>
</dbReference>
<feature type="transmembrane region" description="Helical" evidence="25">
    <location>
        <begin position="59"/>
        <end position="83"/>
    </location>
</feature>
<dbReference type="InterPro" id="IPR005829">
    <property type="entry name" value="Sugar_transporter_CS"/>
</dbReference>
<dbReference type="GO" id="GO:0022857">
    <property type="term" value="F:transmembrane transporter activity"/>
    <property type="evidence" value="ECO:0007669"/>
    <property type="project" value="InterPro"/>
</dbReference>
<evidence type="ECO:0000256" key="3">
    <source>
        <dbReference type="ARBA" id="ARBA00022448"/>
    </source>
</evidence>
<comment type="catalytic activity">
    <reaction evidence="16">
        <text>L-lysyl-L-lysine(out) = L-lysyl-L-lysine(in)</text>
        <dbReference type="Rhea" id="RHEA:79403"/>
        <dbReference type="ChEBI" id="CHEBI:229956"/>
    </reaction>
</comment>
<feature type="transmembrane region" description="Helical" evidence="25">
    <location>
        <begin position="20"/>
        <end position="39"/>
    </location>
</feature>
<comment type="catalytic activity">
    <reaction evidence="19">
        <text>L-alanyl-L-lysine(out) = L-alanyl-L-lysine(in)</text>
        <dbReference type="Rhea" id="RHEA:79415"/>
        <dbReference type="ChEBI" id="CHEBI:192470"/>
    </reaction>
</comment>
<evidence type="ECO:0000256" key="25">
    <source>
        <dbReference type="SAM" id="Phobius"/>
    </source>
</evidence>
<evidence type="ECO:0000256" key="18">
    <source>
        <dbReference type="ARBA" id="ARBA00044912"/>
    </source>
</evidence>
<keyword evidence="7" id="KW-0458">Lysosome</keyword>
<keyword evidence="4 25" id="KW-0812">Transmembrane</keyword>
<dbReference type="InterPro" id="IPR011701">
    <property type="entry name" value="MFS"/>
</dbReference>
<dbReference type="InterPro" id="IPR020846">
    <property type="entry name" value="MFS_dom"/>
</dbReference>
<dbReference type="AlphaFoldDB" id="A0A1X7HZF0"/>
<protein>
    <recommendedName>
        <fullName evidence="21">Lysosomal dipeptide transporter MFSD1</fullName>
    </recommendedName>
    <alternativeName>
        <fullName evidence="22">Major facilitator superfamily domain-containing protein 1</fullName>
    </alternativeName>
</protein>
<dbReference type="PANTHER" id="PTHR23512">
    <property type="entry name" value="MAJOR FACILITATOR SUPERFAMILY DOMAIN-CONTAINING PROTEIN 1"/>
    <property type="match status" value="1"/>
</dbReference>
<evidence type="ECO:0000256" key="15">
    <source>
        <dbReference type="ARBA" id="ARBA00044899"/>
    </source>
</evidence>
<evidence type="ECO:0000256" key="11">
    <source>
        <dbReference type="ARBA" id="ARBA00044884"/>
    </source>
</evidence>
<comment type="catalytic activity">
    <reaction evidence="8">
        <text>L-lysyl-L-alanine(out) = L-lysyl-L-alanine(in)</text>
        <dbReference type="Rhea" id="RHEA:79399"/>
        <dbReference type="ChEBI" id="CHEBI:229954"/>
    </reaction>
</comment>
<sequence length="430" mass="45106">MSSKAATPVNISSDREPIHMGFVIAWLFCAAFYFMQYMLRSAPGVMIPELSTAFARDALGVGALVGLYYYTYALFSIVCGAMLDRFGGKAVIPAGIVLVAAGAALFGLGSVEAAQIGRLLQGAGSACGFIGAVYLATHGFPPRSLATAVGFTQCFGMLGGSAGQFAVAPLIHGLITWQQFWWLSGLVIFVIAVLVLVATPAAHDDSPASRGSWLKMFAPYKEVLSNPQSYLCGFCAGLLFLPTTVGDMIWGIPFLRNGLEASYTQAVNRASMVPLGWVIGCPLLGYLSDRLGRRKPVLIAGALLMLVSAAGIFYLPAGVAPHYVLGLLLGIGSGAAMLPYTIIKEVNPDNVKGSASGAINFLVFTFSALLTPVYGKLLAHLANGGAMNLPVFRAAGSWLLGGIVLAVVLAMFMRETGPRGPRGPRARANA</sequence>
<feature type="transmembrane region" description="Helical" evidence="25">
    <location>
        <begin position="230"/>
        <end position="250"/>
    </location>
</feature>
<feature type="transmembrane region" description="Helical" evidence="25">
    <location>
        <begin position="116"/>
        <end position="136"/>
    </location>
</feature>
<feature type="transmembrane region" description="Helical" evidence="25">
    <location>
        <begin position="148"/>
        <end position="168"/>
    </location>
</feature>
<dbReference type="InterPro" id="IPR052187">
    <property type="entry name" value="MFSD1"/>
</dbReference>
<evidence type="ECO:0000313" key="27">
    <source>
        <dbReference type="EMBL" id="SMG07276.1"/>
    </source>
</evidence>
<comment type="catalytic activity">
    <reaction evidence="12">
        <text>L-lysyl-L-alpha-amino acid(out) = L-lysyl-L-alpha-amino acid(in)</text>
        <dbReference type="Rhea" id="RHEA:79387"/>
        <dbReference type="ChEBI" id="CHEBI:229965"/>
    </reaction>
</comment>
<dbReference type="SUPFAM" id="SSF103473">
    <property type="entry name" value="MFS general substrate transporter"/>
    <property type="match status" value="1"/>
</dbReference>
<feature type="transmembrane region" description="Helical" evidence="25">
    <location>
        <begin position="323"/>
        <end position="343"/>
    </location>
</feature>
<organism evidence="27 28">
    <name type="scientific">Paraburkholderia susongensis</name>
    <dbReference type="NCBI Taxonomy" id="1515439"/>
    <lineage>
        <taxon>Bacteria</taxon>
        <taxon>Pseudomonadati</taxon>
        <taxon>Pseudomonadota</taxon>
        <taxon>Betaproteobacteria</taxon>
        <taxon>Burkholderiales</taxon>
        <taxon>Burkholderiaceae</taxon>
        <taxon>Paraburkholderia</taxon>
    </lineage>
</organism>
<comment type="catalytic activity">
    <reaction evidence="10">
        <text>L-alpha-aminoacyl-L-arginine(out) = L-alpha-aminoacyl-L-arginine(in)</text>
        <dbReference type="Rhea" id="RHEA:79367"/>
        <dbReference type="ChEBI" id="CHEBI:229968"/>
    </reaction>
</comment>
<evidence type="ECO:0000256" key="14">
    <source>
        <dbReference type="ARBA" id="ARBA00044898"/>
    </source>
</evidence>
<dbReference type="STRING" id="1515439.SAMN06265784_101158"/>
<keyword evidence="28" id="KW-1185">Reference proteome</keyword>
<comment type="subcellular location">
    <subcellularLocation>
        <location evidence="1">Lysosome membrane</location>
        <topology evidence="1">Multi-pass membrane protein</topology>
    </subcellularLocation>
</comment>
<feature type="transmembrane region" description="Helical" evidence="25">
    <location>
        <begin position="297"/>
        <end position="317"/>
    </location>
</feature>
<dbReference type="Gene3D" id="1.20.1250.20">
    <property type="entry name" value="MFS general substrate transporter like domains"/>
    <property type="match status" value="2"/>
</dbReference>
<dbReference type="Pfam" id="PF07690">
    <property type="entry name" value="MFS_1"/>
    <property type="match status" value="1"/>
</dbReference>
<feature type="transmembrane region" description="Helical" evidence="25">
    <location>
        <begin position="180"/>
        <end position="202"/>
    </location>
</feature>
<evidence type="ECO:0000256" key="8">
    <source>
        <dbReference type="ARBA" id="ARBA00044876"/>
    </source>
</evidence>
<dbReference type="Proteomes" id="UP000193228">
    <property type="component" value="Unassembled WGS sequence"/>
</dbReference>
<evidence type="ECO:0000256" key="12">
    <source>
        <dbReference type="ARBA" id="ARBA00044891"/>
    </source>
</evidence>
<accession>A0A1X7HZF0</accession>
<dbReference type="RefSeq" id="WP_085480365.1">
    <property type="nucleotide sequence ID" value="NZ_FXAT01000001.1"/>
</dbReference>
<evidence type="ECO:0000256" key="13">
    <source>
        <dbReference type="ARBA" id="ARBA00044893"/>
    </source>
</evidence>
<feature type="transmembrane region" description="Helical" evidence="25">
    <location>
        <begin position="355"/>
        <end position="375"/>
    </location>
</feature>
<comment type="catalytic activity">
    <reaction evidence="14">
        <text>L-aspartyl-L-lysine(out) = L-aspartyl-L-lysine(in)</text>
        <dbReference type="Rhea" id="RHEA:79411"/>
        <dbReference type="ChEBI" id="CHEBI:229953"/>
    </reaction>
</comment>
<evidence type="ECO:0000256" key="1">
    <source>
        <dbReference type="ARBA" id="ARBA00004155"/>
    </source>
</evidence>
<reference evidence="28" key="1">
    <citation type="submission" date="2017-04" db="EMBL/GenBank/DDBJ databases">
        <authorList>
            <person name="Varghese N."/>
            <person name="Submissions S."/>
        </authorList>
    </citation>
    <scope>NUCLEOTIDE SEQUENCE [LARGE SCALE GENOMIC DNA]</scope>
    <source>
        <strain evidence="28">LMG 29540</strain>
    </source>
</reference>
<evidence type="ECO:0000256" key="6">
    <source>
        <dbReference type="ARBA" id="ARBA00023136"/>
    </source>
</evidence>
<comment type="catalytic activity">
    <reaction evidence="13">
        <text>L-alpha-aminoacyl-L-lysine(out) = L-alpha-aminoacyl-L-lysine(in)</text>
        <dbReference type="Rhea" id="RHEA:79383"/>
        <dbReference type="ChEBI" id="CHEBI:229966"/>
    </reaction>
</comment>
<evidence type="ECO:0000256" key="22">
    <source>
        <dbReference type="ARBA" id="ARBA00045018"/>
    </source>
</evidence>
<evidence type="ECO:0000256" key="24">
    <source>
        <dbReference type="ARBA" id="ARBA00046376"/>
    </source>
</evidence>
<dbReference type="OrthoDB" id="5291895at2"/>
<dbReference type="InterPro" id="IPR036259">
    <property type="entry name" value="MFS_trans_sf"/>
</dbReference>
<evidence type="ECO:0000256" key="16">
    <source>
        <dbReference type="ARBA" id="ARBA00044900"/>
    </source>
</evidence>
<evidence type="ECO:0000256" key="2">
    <source>
        <dbReference type="ARBA" id="ARBA00008335"/>
    </source>
</evidence>
<feature type="transmembrane region" description="Helical" evidence="25">
    <location>
        <begin position="90"/>
        <end position="110"/>
    </location>
</feature>
<dbReference type="GO" id="GO:0005765">
    <property type="term" value="C:lysosomal membrane"/>
    <property type="evidence" value="ECO:0007669"/>
    <property type="project" value="UniProtKB-SubCell"/>
</dbReference>
<name>A0A1X7HZF0_9BURK</name>
<dbReference type="PANTHER" id="PTHR23512:SF3">
    <property type="entry name" value="MAJOR FACILITATOR SUPERFAMILY DOMAIN-CONTAINING PROTEIN 1"/>
    <property type="match status" value="1"/>
</dbReference>
<comment type="catalytic activity">
    <reaction evidence="9">
        <text>L-histidyl-glycine(out) = L-histidyl-glycine(in)</text>
        <dbReference type="Rhea" id="RHEA:79395"/>
        <dbReference type="ChEBI" id="CHEBI:229957"/>
    </reaction>
</comment>
<evidence type="ECO:0000256" key="9">
    <source>
        <dbReference type="ARBA" id="ARBA00044878"/>
    </source>
</evidence>
<evidence type="ECO:0000259" key="26">
    <source>
        <dbReference type="PROSITE" id="PS50850"/>
    </source>
</evidence>
<evidence type="ECO:0000256" key="7">
    <source>
        <dbReference type="ARBA" id="ARBA00023228"/>
    </source>
</evidence>
<keyword evidence="5 25" id="KW-1133">Transmembrane helix</keyword>
<evidence type="ECO:0000256" key="17">
    <source>
        <dbReference type="ARBA" id="ARBA00044903"/>
    </source>
</evidence>
<comment type="catalytic activity">
    <reaction evidence="18">
        <text>L-histidyl-L-alpha-amino acid(out) = L-histidyl-L-alpha-amino acid(in)</text>
        <dbReference type="Rhea" id="RHEA:79379"/>
        <dbReference type="ChEBI" id="CHEBI:229964"/>
    </reaction>
</comment>
<comment type="catalytic activity">
    <reaction evidence="20">
        <text>L-lysyl-glycine(out) = L-lysyl-glycine(in)</text>
        <dbReference type="Rhea" id="RHEA:79407"/>
        <dbReference type="ChEBI" id="CHEBI:191202"/>
    </reaction>
</comment>
<dbReference type="PROSITE" id="PS00216">
    <property type="entry name" value="SUGAR_TRANSPORT_1"/>
    <property type="match status" value="1"/>
</dbReference>
<evidence type="ECO:0000256" key="23">
    <source>
        <dbReference type="ARBA" id="ARBA00045709"/>
    </source>
</evidence>
<comment type="similarity">
    <text evidence="2">Belongs to the major facilitator superfamily.</text>
</comment>
<gene>
    <name evidence="27" type="ORF">SAMN06265784_101158</name>
</gene>
<keyword evidence="6 25" id="KW-0472">Membrane</keyword>
<comment type="catalytic activity">
    <reaction evidence="17">
        <text>L-arginyl-glycine(out) = L-arginyl-glycine(in)</text>
        <dbReference type="Rhea" id="RHEA:79391"/>
        <dbReference type="ChEBI" id="CHEBI:229955"/>
    </reaction>
</comment>
<comment type="function">
    <text evidence="23">Lysosomal dipeptide uniporter that selectively exports lysine, arginine or histidine-containing dipeptides with a net positive charge from the lysosome lumen into the cytosol. Could play a role in a specific type of protein O-glycosylation indirectly regulating macrophages migration and tissue invasion. Also essential for liver homeostasis.</text>
</comment>